<organism evidence="3 4">
    <name type="scientific">Saccharolobus solfataricus</name>
    <name type="common">Sulfolobus solfataricus</name>
    <dbReference type="NCBI Taxonomy" id="2287"/>
    <lineage>
        <taxon>Archaea</taxon>
        <taxon>Thermoproteota</taxon>
        <taxon>Thermoprotei</taxon>
        <taxon>Sulfolobales</taxon>
        <taxon>Sulfolobaceae</taxon>
        <taxon>Saccharolobus</taxon>
    </lineage>
</organism>
<dbReference type="PATRIC" id="fig|2287.9.peg.2945"/>
<evidence type="ECO:0000313" key="4">
    <source>
        <dbReference type="Proteomes" id="UP000076770"/>
    </source>
</evidence>
<feature type="domain" description="MJ1316 RNA cyclic group end recognition" evidence="2">
    <location>
        <begin position="24"/>
        <end position="101"/>
    </location>
</feature>
<dbReference type="AlphaFoldDB" id="A0A157T4V5"/>
<gene>
    <name evidence="3" type="ORF">SSOP1_2808</name>
</gene>
<evidence type="ECO:0000313" key="3">
    <source>
        <dbReference type="EMBL" id="SAI86362.1"/>
    </source>
</evidence>
<accession>A0A157T4V5</accession>
<proteinExistence type="inferred from homology"/>
<dbReference type="Pfam" id="PF04457">
    <property type="entry name" value="MJ1316"/>
    <property type="match status" value="1"/>
</dbReference>
<name>A0A157T4V5_SACSO</name>
<dbReference type="InterPro" id="IPR007547">
    <property type="entry name" value="UPF0248"/>
</dbReference>
<sequence length="103" mass="12379">MAKNRHSLHPIKTKNFFLIYNLVKIKDAINRVRWKYKEKIDDYVIVIKDKLTETGLKEIPFTDIYTVDNNYLYLKGEDTIIPLHRVLMIRRKSDDALIWKRGD</sequence>
<protein>
    <recommendedName>
        <fullName evidence="1">UPF0248 protein SSOP1_2808</fullName>
    </recommendedName>
</protein>
<comment type="similarity">
    <text evidence="1">Belongs to the UPF0248 family.</text>
</comment>
<evidence type="ECO:0000259" key="2">
    <source>
        <dbReference type="Pfam" id="PF04457"/>
    </source>
</evidence>
<dbReference type="HAMAP" id="MF_01245">
    <property type="entry name" value="UPF0248"/>
    <property type="match status" value="1"/>
</dbReference>
<dbReference type="EMBL" id="LT549890">
    <property type="protein sequence ID" value="SAI86362.1"/>
    <property type="molecule type" value="Genomic_DNA"/>
</dbReference>
<dbReference type="Proteomes" id="UP000076770">
    <property type="component" value="Chromosome i"/>
</dbReference>
<dbReference type="InterPro" id="IPR040459">
    <property type="entry name" value="MJ1316"/>
</dbReference>
<evidence type="ECO:0000256" key="1">
    <source>
        <dbReference type="HAMAP-Rule" id="MF_01245"/>
    </source>
</evidence>
<reference evidence="4" key="1">
    <citation type="submission" date="2016-04" db="EMBL/GenBank/DDBJ databases">
        <authorList>
            <person name="Shah S.A."/>
            <person name="Garrett R.A."/>
        </authorList>
    </citation>
    <scope>NUCLEOTIDE SEQUENCE [LARGE SCALE GENOMIC DNA]</scope>
    <source>
        <strain evidence="4">ATCC 35091 / DSM 1616 / JCM 8930 / NBRC 15331 / P1</strain>
    </source>
</reference>